<evidence type="ECO:0000256" key="2">
    <source>
        <dbReference type="SAM" id="MobiDB-lite"/>
    </source>
</evidence>
<feature type="region of interest" description="Disordered" evidence="2">
    <location>
        <begin position="150"/>
        <end position="184"/>
    </location>
</feature>
<protein>
    <submittedName>
        <fullName evidence="3">Rrf2 family transcriptional regulator</fullName>
    </submittedName>
</protein>
<comment type="caution">
    <text evidence="3">The sequence shown here is derived from an EMBL/GenBank/DDBJ whole genome shotgun (WGS) entry which is preliminary data.</text>
</comment>
<sequence length="184" mass="19767">MRLTVYTDFSLRMLIYLAVKDGGLATIAEVARSYSISEHHLTKVAHQLGRTGYVTTVRGKGGGLKLAKPAQEIGLGAVVRQTEPDMALVPCFSSPENPTGLPCAIVPACGLRNVLDEARQAFMSILDRYTLADLVQRRAGLQSLLMRPASPALASQTEPLRANSEDPAELSGDHDRPRGGSGQR</sequence>
<keyword evidence="1" id="KW-0238">DNA-binding</keyword>
<dbReference type="Pfam" id="PF02082">
    <property type="entry name" value="Rrf2"/>
    <property type="match status" value="1"/>
</dbReference>
<dbReference type="PANTHER" id="PTHR33221">
    <property type="entry name" value="WINGED HELIX-TURN-HELIX TRANSCRIPTIONAL REGULATOR, RRF2 FAMILY"/>
    <property type="match status" value="1"/>
</dbReference>
<name>A0ABT8AG74_9PROT</name>
<organism evidence="3 4">
    <name type="scientific">Paeniroseomonas aquatica</name>
    <dbReference type="NCBI Taxonomy" id="373043"/>
    <lineage>
        <taxon>Bacteria</taxon>
        <taxon>Pseudomonadati</taxon>
        <taxon>Pseudomonadota</taxon>
        <taxon>Alphaproteobacteria</taxon>
        <taxon>Acetobacterales</taxon>
        <taxon>Acetobacteraceae</taxon>
        <taxon>Paeniroseomonas</taxon>
    </lineage>
</organism>
<keyword evidence="4" id="KW-1185">Reference proteome</keyword>
<dbReference type="RefSeq" id="WP_290320652.1">
    <property type="nucleotide sequence ID" value="NZ_JAUFPN010000285.1"/>
</dbReference>
<dbReference type="NCBIfam" id="TIGR00738">
    <property type="entry name" value="rrf2_super"/>
    <property type="match status" value="1"/>
</dbReference>
<dbReference type="PANTHER" id="PTHR33221:SF4">
    <property type="entry name" value="HTH-TYPE TRANSCRIPTIONAL REPRESSOR NSRR"/>
    <property type="match status" value="1"/>
</dbReference>
<proteinExistence type="predicted"/>
<evidence type="ECO:0000256" key="1">
    <source>
        <dbReference type="ARBA" id="ARBA00023125"/>
    </source>
</evidence>
<dbReference type="SUPFAM" id="SSF46785">
    <property type="entry name" value="Winged helix' DNA-binding domain"/>
    <property type="match status" value="1"/>
</dbReference>
<accession>A0ABT8AG74</accession>
<dbReference type="Gene3D" id="1.10.10.10">
    <property type="entry name" value="Winged helix-like DNA-binding domain superfamily/Winged helix DNA-binding domain"/>
    <property type="match status" value="1"/>
</dbReference>
<evidence type="ECO:0000313" key="3">
    <source>
        <dbReference type="EMBL" id="MDN3568541.1"/>
    </source>
</evidence>
<gene>
    <name evidence="3" type="ORF">QWZ14_29545</name>
</gene>
<dbReference type="PROSITE" id="PS51197">
    <property type="entry name" value="HTH_RRF2_2"/>
    <property type="match status" value="1"/>
</dbReference>
<dbReference type="Proteomes" id="UP001529369">
    <property type="component" value="Unassembled WGS sequence"/>
</dbReference>
<reference evidence="4" key="1">
    <citation type="journal article" date="2019" name="Int. J. Syst. Evol. Microbiol.">
        <title>The Global Catalogue of Microorganisms (GCM) 10K type strain sequencing project: providing services to taxonomists for standard genome sequencing and annotation.</title>
        <authorList>
            <consortium name="The Broad Institute Genomics Platform"/>
            <consortium name="The Broad Institute Genome Sequencing Center for Infectious Disease"/>
            <person name="Wu L."/>
            <person name="Ma J."/>
        </authorList>
    </citation>
    <scope>NUCLEOTIDE SEQUENCE [LARGE SCALE GENOMIC DNA]</scope>
    <source>
        <strain evidence="4">CECT 7131</strain>
    </source>
</reference>
<dbReference type="EMBL" id="JAUFPN010000285">
    <property type="protein sequence ID" value="MDN3568541.1"/>
    <property type="molecule type" value="Genomic_DNA"/>
</dbReference>
<evidence type="ECO:0000313" key="4">
    <source>
        <dbReference type="Proteomes" id="UP001529369"/>
    </source>
</evidence>
<dbReference type="InterPro" id="IPR000944">
    <property type="entry name" value="Tscrpt_reg_Rrf2"/>
</dbReference>
<dbReference type="InterPro" id="IPR036390">
    <property type="entry name" value="WH_DNA-bd_sf"/>
</dbReference>
<dbReference type="InterPro" id="IPR036388">
    <property type="entry name" value="WH-like_DNA-bd_sf"/>
</dbReference>